<proteinExistence type="predicted"/>
<accession>A0A9D1JWB1</accession>
<protein>
    <submittedName>
        <fullName evidence="1">DUF2924 domain-containing protein</fullName>
    </submittedName>
</protein>
<reference evidence="1" key="2">
    <citation type="journal article" date="2021" name="PeerJ">
        <title>Extensive microbial diversity within the chicken gut microbiome revealed by metagenomics and culture.</title>
        <authorList>
            <person name="Gilroy R."/>
            <person name="Ravi A."/>
            <person name="Getino M."/>
            <person name="Pursley I."/>
            <person name="Horton D.L."/>
            <person name="Alikhan N.F."/>
            <person name="Baker D."/>
            <person name="Gharbi K."/>
            <person name="Hall N."/>
            <person name="Watson M."/>
            <person name="Adriaenssens E.M."/>
            <person name="Foster-Nyarko E."/>
            <person name="Jarju S."/>
            <person name="Secka A."/>
            <person name="Antonio M."/>
            <person name="Oren A."/>
            <person name="Chaudhuri R.R."/>
            <person name="La Ragione R."/>
            <person name="Hildebrand F."/>
            <person name="Pallen M.J."/>
        </authorList>
    </citation>
    <scope>NUCLEOTIDE SEQUENCE</scope>
    <source>
        <strain evidence="1">ChiGjej3B3-5194</strain>
    </source>
</reference>
<dbReference type="AlphaFoldDB" id="A0A9D1JWB1"/>
<evidence type="ECO:0000313" key="2">
    <source>
        <dbReference type="Proteomes" id="UP000886742"/>
    </source>
</evidence>
<name>A0A9D1JWB1_9PROT</name>
<dbReference type="EMBL" id="DVJI01000008">
    <property type="protein sequence ID" value="HIS70674.1"/>
    <property type="molecule type" value="Genomic_DNA"/>
</dbReference>
<organism evidence="1 2">
    <name type="scientific">Candidatus Enterousia intestinigallinarum</name>
    <dbReference type="NCBI Taxonomy" id="2840790"/>
    <lineage>
        <taxon>Bacteria</taxon>
        <taxon>Pseudomonadati</taxon>
        <taxon>Pseudomonadota</taxon>
        <taxon>Alphaproteobacteria</taxon>
        <taxon>Candidatus Enterousia</taxon>
    </lineage>
</organism>
<reference evidence="1" key="1">
    <citation type="submission" date="2020-10" db="EMBL/GenBank/DDBJ databases">
        <authorList>
            <person name="Gilroy R."/>
        </authorList>
    </citation>
    <scope>NUCLEOTIDE SEQUENCE</scope>
    <source>
        <strain evidence="1">ChiGjej3B3-5194</strain>
    </source>
</reference>
<gene>
    <name evidence="1" type="ORF">IAD02_01650</name>
</gene>
<sequence>MKAFFMLPETKSELEKMTFEQKSMLWARYSPYPYHRQTQALWYYIQCERAHATNAAKHMTMLRKYMNNPDECITRVYKNKYNLNPGATITKTFRGLEFKVTVGDRGEFIYNNKTYRTLSAIAKEICGHKVSGNNFFGLNNKRLNHAKD</sequence>
<dbReference type="Pfam" id="PF11149">
    <property type="entry name" value="DUF2924"/>
    <property type="match status" value="1"/>
</dbReference>
<dbReference type="InterPro" id="IPR021322">
    <property type="entry name" value="DUF2924"/>
</dbReference>
<comment type="caution">
    <text evidence="1">The sequence shown here is derived from an EMBL/GenBank/DDBJ whole genome shotgun (WGS) entry which is preliminary data.</text>
</comment>
<evidence type="ECO:0000313" key="1">
    <source>
        <dbReference type="EMBL" id="HIS70674.1"/>
    </source>
</evidence>
<dbReference type="Proteomes" id="UP000886742">
    <property type="component" value="Unassembled WGS sequence"/>
</dbReference>